<feature type="domain" description="Toprim" evidence="1">
    <location>
        <begin position="14"/>
        <end position="73"/>
    </location>
</feature>
<gene>
    <name evidence="2" type="ORF">VB248_14120</name>
</gene>
<dbReference type="EMBL" id="JAYFUM010000016">
    <property type="protein sequence ID" value="MEA5140283.1"/>
    <property type="molecule type" value="Genomic_DNA"/>
</dbReference>
<comment type="caution">
    <text evidence="2">The sequence shown here is derived from an EMBL/GenBank/DDBJ whole genome shotgun (WGS) entry which is preliminary data.</text>
</comment>
<reference evidence="2 3" key="1">
    <citation type="submission" date="2023-12" db="EMBL/GenBank/DDBJ databases">
        <title>Novel species of the genus Arcicella isolated from rivers.</title>
        <authorList>
            <person name="Lu H."/>
        </authorList>
    </citation>
    <scope>NUCLEOTIDE SEQUENCE [LARGE SCALE GENOMIC DNA]</scope>
    <source>
        <strain evidence="2 3">KCTC 23307</strain>
    </source>
</reference>
<dbReference type="Proteomes" id="UP001302949">
    <property type="component" value="Unassembled WGS sequence"/>
</dbReference>
<sequence>MNSNAHIHDKRDIAIITEGEFDAKVLKKLLSDKAFNNHIDILPANGYSSALSKVKSLLTLRNKKVILLLDTDTVENDAIKEKEDFVNYYINTTLNKDNFKAFWAIPEFEIVFLNNKKFVEELTHQTINDELMEFAKTSPKKLLATISKQNREQYMTLLDNEEIREEFFKDGLIKEIYDYIDQ</sequence>
<dbReference type="Pfam" id="PF01751">
    <property type="entry name" value="Toprim"/>
    <property type="match status" value="1"/>
</dbReference>
<dbReference type="InterPro" id="IPR006171">
    <property type="entry name" value="TOPRIM_dom"/>
</dbReference>
<evidence type="ECO:0000313" key="3">
    <source>
        <dbReference type="Proteomes" id="UP001302949"/>
    </source>
</evidence>
<organism evidence="2 3">
    <name type="scientific">Arcicella rigui</name>
    <dbReference type="NCBI Taxonomy" id="797020"/>
    <lineage>
        <taxon>Bacteria</taxon>
        <taxon>Pseudomonadati</taxon>
        <taxon>Bacteroidota</taxon>
        <taxon>Cytophagia</taxon>
        <taxon>Cytophagales</taxon>
        <taxon>Flectobacillaceae</taxon>
        <taxon>Arcicella</taxon>
    </lineage>
</organism>
<accession>A0ABU5QBQ3</accession>
<evidence type="ECO:0000259" key="1">
    <source>
        <dbReference type="Pfam" id="PF01751"/>
    </source>
</evidence>
<protein>
    <recommendedName>
        <fullName evidence="1">Toprim domain-containing protein</fullName>
    </recommendedName>
</protein>
<keyword evidence="3" id="KW-1185">Reference proteome</keyword>
<dbReference type="RefSeq" id="WP_323297437.1">
    <property type="nucleotide sequence ID" value="NZ_JAYFUM010000016.1"/>
</dbReference>
<proteinExistence type="predicted"/>
<name>A0ABU5QBQ3_9BACT</name>
<dbReference type="Gene3D" id="3.40.1360.10">
    <property type="match status" value="1"/>
</dbReference>
<dbReference type="CDD" id="cd00188">
    <property type="entry name" value="TOPRIM"/>
    <property type="match status" value="1"/>
</dbReference>
<evidence type="ECO:0000313" key="2">
    <source>
        <dbReference type="EMBL" id="MEA5140283.1"/>
    </source>
</evidence>